<dbReference type="GO" id="GO:0015421">
    <property type="term" value="F:ABC-type oligopeptide transporter activity"/>
    <property type="evidence" value="ECO:0007669"/>
    <property type="project" value="TreeGrafter"/>
</dbReference>
<dbReference type="Pfam" id="PF00005">
    <property type="entry name" value="ABC_tran"/>
    <property type="match status" value="1"/>
</dbReference>
<dbReference type="Proteomes" id="UP001224775">
    <property type="component" value="Unassembled WGS sequence"/>
</dbReference>
<feature type="compositionally biased region" description="Polar residues" evidence="7">
    <location>
        <begin position="127"/>
        <end position="153"/>
    </location>
</feature>
<feature type="region of interest" description="Disordered" evidence="7">
    <location>
        <begin position="511"/>
        <end position="531"/>
    </location>
</feature>
<feature type="region of interest" description="Disordered" evidence="7">
    <location>
        <begin position="1"/>
        <end position="20"/>
    </location>
</feature>
<dbReference type="InterPro" id="IPR039421">
    <property type="entry name" value="Type_1_exporter"/>
</dbReference>
<sequence>MNPSQTDVLSGRGARFNRHPGNEHFRRMIEEQKDIYKMGTKKQKMEISKAIAETIYSKVPPGRFLKKCSDGSGLWKELSKREAEDKAAQAMAYIINAESLKLKRRERRRSLSLPLTQQPRQQDDVAASSTQTADQSQLKPYATNNHLNDNDSSSVAARRLAAGGERVDSNKALSAASAAAADDELLPANSIFQQQLHQLQRQSSATTNPPPISAGINLLNNRDGSVQVQSQISQMQYHHQQRHQQYQQQLLLQNAAALGNHHTTVELTLLLNQAQQQNQQQLQLQQLLSQHGTSQHIMQPHPLTSLSAYLPPTLSLSTPSLSTPTLSVSNGRYLTGSQPATNNLLQNMHSRWGNLHTQSNVGATTAPQALLQTQTQLMNPGLLNPSTSHLQQQLQQQHPRPSTAQQHNSQDPQTNNEPSQADPDDCGTGLLIAVSLPSSTGARVDVSFTTSDEVDMMLCKYDTPVCNSVSSNEISSLLFVKSPEEEYYNTALLLTHVIIAINEGLLSTADDKQEGNKSLQPQHPDILENTAKERQYNNQEIIKRLYDISKPERNLIIGSAATLAVTSSITLLLPYACGTVLDGAIQASAAASDYNPFQESAFFDRNKSGDLISRLANDCYHIKSAMTTEAVADFVAWIVGRRLKKNQKQVQELHGKATNVAEEVFGGVKTVQLFNAETVEYNRYSKTVSTAHDNEIQVGKTKALFDGVVHVAANAAVLLVLGYGGKLVLQNEMTAGDLTGFLMYSLLMAGNLSSLSSTYAEMIKSFTAAGRTFDLIDRVPQIPSSFRHGQGSSDGNVESDKVTEAASISFKDIQFAYPARDVPVLGPHFSLDVKAGENIALVGGSGSGKSTVSLLLARLYELNNGSISINGKNIESIDPALLREQVGIVSQESFLFDGTIADNIRYGRSNASDEEVLEAARVAHVTHFTDDLPQGLDTQVGPRGTQLSGGQRQRISIARVVLKNPPIIVLDEATSALDARSEYHINQALHEMTKGRTVISIAHRLSTIKESDRIAVLKGGRVAEIGSFNELIESKGIFYKLVSKQLTDL</sequence>
<dbReference type="InterPro" id="IPR049227">
    <property type="entry name" value="DUF6824"/>
</dbReference>
<dbReference type="GO" id="GO:0005743">
    <property type="term" value="C:mitochondrial inner membrane"/>
    <property type="evidence" value="ECO:0007669"/>
    <property type="project" value="TreeGrafter"/>
</dbReference>
<dbReference type="AlphaFoldDB" id="A0AAD8YFW4"/>
<reference evidence="10" key="1">
    <citation type="submission" date="2023-06" db="EMBL/GenBank/DDBJ databases">
        <title>Survivors Of The Sea: Transcriptome response of Skeletonema marinoi to long-term dormancy.</title>
        <authorList>
            <person name="Pinder M.I.M."/>
            <person name="Kourtchenko O."/>
            <person name="Robertson E.K."/>
            <person name="Larsson T."/>
            <person name="Maumus F."/>
            <person name="Osuna-Cruz C.M."/>
            <person name="Vancaester E."/>
            <person name="Stenow R."/>
            <person name="Vandepoele K."/>
            <person name="Ploug H."/>
            <person name="Bruchert V."/>
            <person name="Godhe A."/>
            <person name="Topel M."/>
        </authorList>
    </citation>
    <scope>NUCLEOTIDE SEQUENCE</scope>
    <source>
        <strain evidence="10">R05AC</strain>
    </source>
</reference>
<dbReference type="GO" id="GO:0090374">
    <property type="term" value="P:oligopeptide export from mitochondrion"/>
    <property type="evidence" value="ECO:0007669"/>
    <property type="project" value="TreeGrafter"/>
</dbReference>
<dbReference type="Pfam" id="PF00664">
    <property type="entry name" value="ABC_membrane"/>
    <property type="match status" value="1"/>
</dbReference>
<comment type="caution">
    <text evidence="10">The sequence shown here is derived from an EMBL/GenBank/DDBJ whole genome shotgun (WGS) entry which is preliminary data.</text>
</comment>
<dbReference type="Pfam" id="PF20710">
    <property type="entry name" value="DUF6824"/>
    <property type="match status" value="1"/>
</dbReference>
<comment type="subcellular location">
    <subcellularLocation>
        <location evidence="1">Membrane</location>
        <topology evidence="1">Multi-pass membrane protein</topology>
    </subcellularLocation>
</comment>
<evidence type="ECO:0000259" key="8">
    <source>
        <dbReference type="PROSITE" id="PS50893"/>
    </source>
</evidence>
<dbReference type="Gene3D" id="3.40.50.300">
    <property type="entry name" value="P-loop containing nucleotide triphosphate hydrolases"/>
    <property type="match status" value="1"/>
</dbReference>
<proteinExistence type="predicted"/>
<dbReference type="GO" id="GO:0005524">
    <property type="term" value="F:ATP binding"/>
    <property type="evidence" value="ECO:0007669"/>
    <property type="project" value="UniProtKB-KW"/>
</dbReference>
<dbReference type="PROSITE" id="PS50929">
    <property type="entry name" value="ABC_TM1F"/>
    <property type="match status" value="1"/>
</dbReference>
<keyword evidence="5" id="KW-1133">Transmembrane helix</keyword>
<dbReference type="InterPro" id="IPR011527">
    <property type="entry name" value="ABC1_TM_dom"/>
</dbReference>
<evidence type="ECO:0000313" key="10">
    <source>
        <dbReference type="EMBL" id="KAK1745839.1"/>
    </source>
</evidence>
<feature type="domain" description="ABC transmembrane type-1" evidence="9">
    <location>
        <begin position="634"/>
        <end position="764"/>
    </location>
</feature>
<dbReference type="SMART" id="SM00382">
    <property type="entry name" value="AAA"/>
    <property type="match status" value="1"/>
</dbReference>
<evidence type="ECO:0000259" key="9">
    <source>
        <dbReference type="PROSITE" id="PS50929"/>
    </source>
</evidence>
<evidence type="ECO:0000256" key="2">
    <source>
        <dbReference type="ARBA" id="ARBA00022692"/>
    </source>
</evidence>
<dbReference type="EMBL" id="JATAAI010000005">
    <property type="protein sequence ID" value="KAK1745839.1"/>
    <property type="molecule type" value="Genomic_DNA"/>
</dbReference>
<feature type="region of interest" description="Disordered" evidence="7">
    <location>
        <begin position="379"/>
        <end position="429"/>
    </location>
</feature>
<name>A0AAD8YFW4_9STRA</name>
<dbReference type="InterPro" id="IPR003439">
    <property type="entry name" value="ABC_transporter-like_ATP-bd"/>
</dbReference>
<keyword evidence="2" id="KW-0812">Transmembrane</keyword>
<dbReference type="PANTHER" id="PTHR43394">
    <property type="entry name" value="ATP-DEPENDENT PERMEASE MDL1, MITOCHONDRIAL"/>
    <property type="match status" value="1"/>
</dbReference>
<evidence type="ECO:0000256" key="7">
    <source>
        <dbReference type="SAM" id="MobiDB-lite"/>
    </source>
</evidence>
<keyword evidence="11" id="KW-1185">Reference proteome</keyword>
<dbReference type="GO" id="GO:0016887">
    <property type="term" value="F:ATP hydrolysis activity"/>
    <property type="evidence" value="ECO:0007669"/>
    <property type="project" value="InterPro"/>
</dbReference>
<evidence type="ECO:0000256" key="1">
    <source>
        <dbReference type="ARBA" id="ARBA00004141"/>
    </source>
</evidence>
<dbReference type="Gene3D" id="1.20.1560.10">
    <property type="entry name" value="ABC transporter type 1, transmembrane domain"/>
    <property type="match status" value="2"/>
</dbReference>
<dbReference type="SUPFAM" id="SSF52540">
    <property type="entry name" value="P-loop containing nucleoside triphosphate hydrolases"/>
    <property type="match status" value="1"/>
</dbReference>
<dbReference type="InterPro" id="IPR036640">
    <property type="entry name" value="ABC1_TM_sf"/>
</dbReference>
<keyword evidence="4" id="KW-0067">ATP-binding</keyword>
<evidence type="ECO:0000256" key="3">
    <source>
        <dbReference type="ARBA" id="ARBA00022741"/>
    </source>
</evidence>
<protein>
    <submittedName>
        <fullName evidence="10">ABC transporter</fullName>
    </submittedName>
</protein>
<dbReference type="FunFam" id="3.40.50.300:FF:000218">
    <property type="entry name" value="Multidrug ABC transporter ATP-binding protein"/>
    <property type="match status" value="1"/>
</dbReference>
<keyword evidence="3" id="KW-0547">Nucleotide-binding</keyword>
<dbReference type="InterPro" id="IPR003593">
    <property type="entry name" value="AAA+_ATPase"/>
</dbReference>
<dbReference type="PROSITE" id="PS00211">
    <property type="entry name" value="ABC_TRANSPORTER_1"/>
    <property type="match status" value="1"/>
</dbReference>
<dbReference type="SUPFAM" id="SSF90123">
    <property type="entry name" value="ABC transporter transmembrane region"/>
    <property type="match status" value="1"/>
</dbReference>
<evidence type="ECO:0000256" key="4">
    <source>
        <dbReference type="ARBA" id="ARBA00022840"/>
    </source>
</evidence>
<evidence type="ECO:0000313" key="11">
    <source>
        <dbReference type="Proteomes" id="UP001224775"/>
    </source>
</evidence>
<feature type="compositionally biased region" description="Polar residues" evidence="7">
    <location>
        <begin position="398"/>
        <end position="419"/>
    </location>
</feature>
<organism evidence="10 11">
    <name type="scientific">Skeletonema marinoi</name>
    <dbReference type="NCBI Taxonomy" id="267567"/>
    <lineage>
        <taxon>Eukaryota</taxon>
        <taxon>Sar</taxon>
        <taxon>Stramenopiles</taxon>
        <taxon>Ochrophyta</taxon>
        <taxon>Bacillariophyta</taxon>
        <taxon>Coscinodiscophyceae</taxon>
        <taxon>Thalassiosirophycidae</taxon>
        <taxon>Thalassiosirales</taxon>
        <taxon>Skeletonemataceae</taxon>
        <taxon>Skeletonema</taxon>
        <taxon>Skeletonema marinoi-dohrnii complex</taxon>
    </lineage>
</organism>
<dbReference type="InterPro" id="IPR017871">
    <property type="entry name" value="ABC_transporter-like_CS"/>
</dbReference>
<dbReference type="InterPro" id="IPR027417">
    <property type="entry name" value="P-loop_NTPase"/>
</dbReference>
<feature type="domain" description="ABC transporter" evidence="8">
    <location>
        <begin position="808"/>
        <end position="1044"/>
    </location>
</feature>
<evidence type="ECO:0000256" key="5">
    <source>
        <dbReference type="ARBA" id="ARBA00022989"/>
    </source>
</evidence>
<dbReference type="PANTHER" id="PTHR43394:SF1">
    <property type="entry name" value="ATP-BINDING CASSETTE SUB-FAMILY B MEMBER 10, MITOCHONDRIAL"/>
    <property type="match status" value="1"/>
</dbReference>
<keyword evidence="6" id="KW-0472">Membrane</keyword>
<feature type="region of interest" description="Disordered" evidence="7">
    <location>
        <begin position="111"/>
        <end position="153"/>
    </location>
</feature>
<evidence type="ECO:0000256" key="6">
    <source>
        <dbReference type="ARBA" id="ARBA00023136"/>
    </source>
</evidence>
<gene>
    <name evidence="10" type="ORF">QTG54_003763</name>
</gene>
<dbReference type="PROSITE" id="PS50893">
    <property type="entry name" value="ABC_TRANSPORTER_2"/>
    <property type="match status" value="1"/>
</dbReference>
<accession>A0AAD8YFW4</accession>